<evidence type="ECO:0000313" key="9">
    <source>
        <dbReference type="EMBL" id="OYD09042.1"/>
    </source>
</evidence>
<dbReference type="SMART" id="SM00382">
    <property type="entry name" value="AAA"/>
    <property type="match status" value="1"/>
</dbReference>
<dbReference type="PROSITE" id="PS00211">
    <property type="entry name" value="ABC_TRANSPORTER_1"/>
    <property type="match status" value="1"/>
</dbReference>
<dbReference type="RefSeq" id="WP_094263391.1">
    <property type="nucleotide sequence ID" value="NZ_NOWF01000002.1"/>
</dbReference>
<dbReference type="EMBL" id="NOWF01000002">
    <property type="protein sequence ID" value="OYD09042.1"/>
    <property type="molecule type" value="Genomic_DNA"/>
</dbReference>
<keyword evidence="2" id="KW-1003">Cell membrane</keyword>
<dbReference type="GO" id="GO:0015416">
    <property type="term" value="F:ABC-type phosphonate transporter activity"/>
    <property type="evidence" value="ECO:0007669"/>
    <property type="project" value="InterPro"/>
</dbReference>
<dbReference type="InterPro" id="IPR003439">
    <property type="entry name" value="ABC_transporter-like_ATP-bd"/>
</dbReference>
<evidence type="ECO:0000256" key="5">
    <source>
        <dbReference type="ARBA" id="ARBA00022885"/>
    </source>
</evidence>
<keyword evidence="10" id="KW-1185">Reference proteome</keyword>
<reference evidence="9 10" key="1">
    <citation type="submission" date="2017-07" db="EMBL/GenBank/DDBJ databases">
        <title>The genome sequence of Paludifilum halophilum highlights mechanisms for microbial adaptation to high salt environemnts.</title>
        <authorList>
            <person name="Belbahri L."/>
        </authorList>
    </citation>
    <scope>NUCLEOTIDE SEQUENCE [LARGE SCALE GENOMIC DNA]</scope>
    <source>
        <strain evidence="9 10">DSM 102817</strain>
    </source>
</reference>
<evidence type="ECO:0000256" key="6">
    <source>
        <dbReference type="ARBA" id="ARBA00022967"/>
    </source>
</evidence>
<dbReference type="OrthoDB" id="9802264at2"/>
<dbReference type="SUPFAM" id="SSF52540">
    <property type="entry name" value="P-loop containing nucleoside triphosphate hydrolases"/>
    <property type="match status" value="1"/>
</dbReference>
<evidence type="ECO:0000256" key="7">
    <source>
        <dbReference type="ARBA" id="ARBA00023136"/>
    </source>
</evidence>
<dbReference type="Proteomes" id="UP000215459">
    <property type="component" value="Unassembled WGS sequence"/>
</dbReference>
<dbReference type="InterPro" id="IPR003593">
    <property type="entry name" value="AAA+_ATPase"/>
</dbReference>
<dbReference type="PANTHER" id="PTHR43166:SF6">
    <property type="entry name" value="PHOSPHONATES IMPORT ATP-BINDING PROTEIN PHNC"/>
    <property type="match status" value="1"/>
</dbReference>
<evidence type="ECO:0000256" key="1">
    <source>
        <dbReference type="ARBA" id="ARBA00022448"/>
    </source>
</evidence>
<evidence type="ECO:0000256" key="3">
    <source>
        <dbReference type="ARBA" id="ARBA00022741"/>
    </source>
</evidence>
<dbReference type="InterPro" id="IPR017871">
    <property type="entry name" value="ABC_transporter-like_CS"/>
</dbReference>
<accession>A0A235B9Y7</accession>
<evidence type="ECO:0000313" key="10">
    <source>
        <dbReference type="Proteomes" id="UP000215459"/>
    </source>
</evidence>
<comment type="caution">
    <text evidence="9">The sequence shown here is derived from an EMBL/GenBank/DDBJ whole genome shotgun (WGS) entry which is preliminary data.</text>
</comment>
<evidence type="ECO:0000256" key="4">
    <source>
        <dbReference type="ARBA" id="ARBA00022840"/>
    </source>
</evidence>
<keyword evidence="5" id="KW-0918">Phosphonate transport</keyword>
<keyword evidence="1" id="KW-0813">Transport</keyword>
<dbReference type="NCBIfam" id="TIGR02315">
    <property type="entry name" value="ABC_phnC"/>
    <property type="match status" value="1"/>
</dbReference>
<proteinExistence type="predicted"/>
<dbReference type="GO" id="GO:0016020">
    <property type="term" value="C:membrane"/>
    <property type="evidence" value="ECO:0007669"/>
    <property type="project" value="InterPro"/>
</dbReference>
<keyword evidence="6" id="KW-1278">Translocase</keyword>
<keyword evidence="3" id="KW-0547">Nucleotide-binding</keyword>
<dbReference type="InterPro" id="IPR012693">
    <property type="entry name" value="ABC_transpr_PhnC"/>
</dbReference>
<dbReference type="InterPro" id="IPR050086">
    <property type="entry name" value="MetN_ABC_transporter-like"/>
</dbReference>
<dbReference type="GO" id="GO:0005524">
    <property type="term" value="F:ATP binding"/>
    <property type="evidence" value="ECO:0007669"/>
    <property type="project" value="UniProtKB-KW"/>
</dbReference>
<keyword evidence="4 9" id="KW-0067">ATP-binding</keyword>
<dbReference type="AlphaFoldDB" id="A0A235B9Y7"/>
<dbReference type="CDD" id="cd03256">
    <property type="entry name" value="ABC_PhnC_transporter"/>
    <property type="match status" value="1"/>
</dbReference>
<dbReference type="Gene3D" id="3.40.50.300">
    <property type="entry name" value="P-loop containing nucleotide triphosphate hydrolases"/>
    <property type="match status" value="1"/>
</dbReference>
<evidence type="ECO:0000259" key="8">
    <source>
        <dbReference type="PROSITE" id="PS50893"/>
    </source>
</evidence>
<keyword evidence="7" id="KW-0472">Membrane</keyword>
<sequence>MLKWDQVSKIYQRGAAPALQEVTLSVRDGEFVVVLGRSGAGKSTLIRCANHLVRPTSGEVYWNGHNVTAASGGELLRIRSEMGMIFQHFNLISRLDVLTNVMVGRFYEFPLWRSLTGIFPPEAEKKGKQALERVGIGHLARRRADGLSGGQQQRVAVARVLMQRPKLLLGDEPVASLDPVTSRSILDLLKGIHDQEGMTTVMNLHDVELARRVATRVIGMSAGSMVFDGRPEELDEKAVERIYRMEE</sequence>
<feature type="domain" description="ABC transporter" evidence="8">
    <location>
        <begin position="2"/>
        <end position="247"/>
    </location>
</feature>
<organism evidence="9 10">
    <name type="scientific">Paludifilum halophilum</name>
    <dbReference type="NCBI Taxonomy" id="1642702"/>
    <lineage>
        <taxon>Bacteria</taxon>
        <taxon>Bacillati</taxon>
        <taxon>Bacillota</taxon>
        <taxon>Bacilli</taxon>
        <taxon>Bacillales</taxon>
        <taxon>Thermoactinomycetaceae</taxon>
        <taxon>Paludifilum</taxon>
    </lineage>
</organism>
<dbReference type="PROSITE" id="PS50893">
    <property type="entry name" value="ABC_TRANSPORTER_2"/>
    <property type="match status" value="1"/>
</dbReference>
<evidence type="ECO:0000256" key="2">
    <source>
        <dbReference type="ARBA" id="ARBA00022475"/>
    </source>
</evidence>
<gene>
    <name evidence="9" type="primary">phnC</name>
    <name evidence="9" type="ORF">CHM34_04525</name>
</gene>
<dbReference type="GO" id="GO:0016887">
    <property type="term" value="F:ATP hydrolysis activity"/>
    <property type="evidence" value="ECO:0007669"/>
    <property type="project" value="InterPro"/>
</dbReference>
<dbReference type="InterPro" id="IPR027417">
    <property type="entry name" value="P-loop_NTPase"/>
</dbReference>
<protein>
    <submittedName>
        <fullName evidence="9">Phosphonate ABC transporter ATP-binding protein</fullName>
    </submittedName>
</protein>
<dbReference type="Pfam" id="PF00005">
    <property type="entry name" value="ABC_tran"/>
    <property type="match status" value="1"/>
</dbReference>
<dbReference type="PANTHER" id="PTHR43166">
    <property type="entry name" value="AMINO ACID IMPORT ATP-BINDING PROTEIN"/>
    <property type="match status" value="1"/>
</dbReference>
<name>A0A235B9Y7_9BACL</name>